<dbReference type="InterPro" id="IPR016161">
    <property type="entry name" value="Ald_DH/histidinol_DH"/>
</dbReference>
<dbReference type="AlphaFoldDB" id="A0A839ZD92"/>
<dbReference type="InterPro" id="IPR016162">
    <property type="entry name" value="Ald_DH_N"/>
</dbReference>
<organism evidence="6 7">
    <name type="scientific">Ancylobacter tetraedralis</name>
    <dbReference type="NCBI Taxonomy" id="217068"/>
    <lineage>
        <taxon>Bacteria</taxon>
        <taxon>Pseudomonadati</taxon>
        <taxon>Pseudomonadota</taxon>
        <taxon>Alphaproteobacteria</taxon>
        <taxon>Hyphomicrobiales</taxon>
        <taxon>Xanthobacteraceae</taxon>
        <taxon>Ancylobacter</taxon>
    </lineage>
</organism>
<proteinExistence type="inferred from homology"/>
<sequence length="508" mass="52956">MSASLANPTLAAPTLAEGMAEIRATGTLTGLPRDHFIAGRWTPPASGARMDSADPGRGAPFAAFANGDAEDVDRAVTAARAAFTGAWGDASPAERGRVLQRMASLLRAEADRFALVECLDSGKRLSEAQGDVRGVIRAFEYYAGAADKLEGASLPLGRNYLGFTLDEPVGVCAQVIPWNYPLSTAARGIAPALAAGCAIVAKPAEQTPFTALMLAELATRAGLPDGALNVVTGTGARAGAPLVAHPGIHHITFTGSVPTGIRVMQAAAENVTRLVLELGGKSPLVVLADADLDIALEGVLEAIYENAGQICSAGSRLVLERPIADEFLARLVARVEKLRLGHGLDAVDVGPVNSALQLERIDAHVRRAEAAGNGILAGGGIVHPAGAEGGWFFAPTIVLARGLDDPIVTEEIFGPVLAVQIVGDLDEAIHVANATEFALVAGIYTASFDKAQRFARRVDAGQVYINEYFAGGIEVPFGGNRKSGFGREKGMEGLRSYCRTKSIVARLR</sequence>
<evidence type="ECO:0000256" key="1">
    <source>
        <dbReference type="ARBA" id="ARBA00009986"/>
    </source>
</evidence>
<dbReference type="InterPro" id="IPR015590">
    <property type="entry name" value="Aldehyde_DH_dom"/>
</dbReference>
<feature type="domain" description="Aldehyde dehydrogenase" evidence="5">
    <location>
        <begin position="41"/>
        <end position="503"/>
    </location>
</feature>
<evidence type="ECO:0000256" key="2">
    <source>
        <dbReference type="ARBA" id="ARBA00023002"/>
    </source>
</evidence>
<dbReference type="Proteomes" id="UP000533469">
    <property type="component" value="Unassembled WGS sequence"/>
</dbReference>
<dbReference type="InterPro" id="IPR016163">
    <property type="entry name" value="Ald_DH_C"/>
</dbReference>
<accession>A0A839ZD92</accession>
<feature type="active site" evidence="3">
    <location>
        <position position="277"/>
    </location>
</feature>
<dbReference type="RefSeq" id="WP_183190815.1">
    <property type="nucleotide sequence ID" value="NZ_JACICD010000006.1"/>
</dbReference>
<dbReference type="Gene3D" id="3.40.605.10">
    <property type="entry name" value="Aldehyde Dehydrogenase, Chain A, domain 1"/>
    <property type="match status" value="1"/>
</dbReference>
<evidence type="ECO:0000313" key="6">
    <source>
        <dbReference type="EMBL" id="MBB3772657.1"/>
    </source>
</evidence>
<dbReference type="PROSITE" id="PS00070">
    <property type="entry name" value="ALDEHYDE_DEHYDR_CYS"/>
    <property type="match status" value="1"/>
</dbReference>
<evidence type="ECO:0000313" key="7">
    <source>
        <dbReference type="Proteomes" id="UP000533469"/>
    </source>
</evidence>
<dbReference type="EMBL" id="JACICD010000006">
    <property type="protein sequence ID" value="MBB3772657.1"/>
    <property type="molecule type" value="Genomic_DNA"/>
</dbReference>
<gene>
    <name evidence="6" type="ORF">FHS55_003278</name>
</gene>
<dbReference type="Gene3D" id="3.40.309.10">
    <property type="entry name" value="Aldehyde Dehydrogenase, Chain A, domain 2"/>
    <property type="match status" value="1"/>
</dbReference>
<evidence type="ECO:0000259" key="5">
    <source>
        <dbReference type="Pfam" id="PF00171"/>
    </source>
</evidence>
<comment type="caution">
    <text evidence="6">The sequence shown here is derived from an EMBL/GenBank/DDBJ whole genome shotgun (WGS) entry which is preliminary data.</text>
</comment>
<reference evidence="6 7" key="1">
    <citation type="submission" date="2020-08" db="EMBL/GenBank/DDBJ databases">
        <title>Genomic Encyclopedia of Type Strains, Phase IV (KMG-IV): sequencing the most valuable type-strain genomes for metagenomic binning, comparative biology and taxonomic classification.</title>
        <authorList>
            <person name="Goeker M."/>
        </authorList>
    </citation>
    <scope>NUCLEOTIDE SEQUENCE [LARGE SCALE GENOMIC DNA]</scope>
    <source>
        <strain evidence="6 7">DSM 5895</strain>
    </source>
</reference>
<protein>
    <submittedName>
        <fullName evidence="6">Acyl-CoA reductase-like NAD-dependent aldehyde dehydrogenase</fullName>
    </submittedName>
</protein>
<dbReference type="GO" id="GO:0016620">
    <property type="term" value="F:oxidoreductase activity, acting on the aldehyde or oxo group of donors, NAD or NADP as acceptor"/>
    <property type="evidence" value="ECO:0007669"/>
    <property type="project" value="InterPro"/>
</dbReference>
<dbReference type="PANTHER" id="PTHR11699">
    <property type="entry name" value="ALDEHYDE DEHYDROGENASE-RELATED"/>
    <property type="match status" value="1"/>
</dbReference>
<name>A0A839ZD92_9HYPH</name>
<dbReference type="SUPFAM" id="SSF53720">
    <property type="entry name" value="ALDH-like"/>
    <property type="match status" value="1"/>
</dbReference>
<dbReference type="FunFam" id="3.40.605.10:FF:000007">
    <property type="entry name" value="NAD/NADP-dependent betaine aldehyde dehydrogenase"/>
    <property type="match status" value="1"/>
</dbReference>
<dbReference type="Pfam" id="PF00171">
    <property type="entry name" value="Aldedh"/>
    <property type="match status" value="1"/>
</dbReference>
<keyword evidence="7" id="KW-1185">Reference proteome</keyword>
<dbReference type="CDD" id="cd07109">
    <property type="entry name" value="ALDH_AAS00426"/>
    <property type="match status" value="1"/>
</dbReference>
<keyword evidence="2 4" id="KW-0560">Oxidoreductase</keyword>
<evidence type="ECO:0000256" key="3">
    <source>
        <dbReference type="PROSITE-ProRule" id="PRU10007"/>
    </source>
</evidence>
<dbReference type="InterPro" id="IPR029510">
    <property type="entry name" value="Ald_DH_CS_GLU"/>
</dbReference>
<evidence type="ECO:0000256" key="4">
    <source>
        <dbReference type="RuleBase" id="RU003345"/>
    </source>
</evidence>
<dbReference type="PROSITE" id="PS00687">
    <property type="entry name" value="ALDEHYDE_DEHYDR_GLU"/>
    <property type="match status" value="1"/>
</dbReference>
<comment type="similarity">
    <text evidence="1 4">Belongs to the aldehyde dehydrogenase family.</text>
</comment>
<dbReference type="InterPro" id="IPR016160">
    <property type="entry name" value="Ald_DH_CS_CYS"/>
</dbReference>